<name>A0A316UXK5_9BASI</name>
<feature type="compositionally biased region" description="Basic and acidic residues" evidence="1">
    <location>
        <begin position="714"/>
        <end position="724"/>
    </location>
</feature>
<dbReference type="OrthoDB" id="3038990at2759"/>
<gene>
    <name evidence="4" type="ORF">BDZ90DRAFT_112194</name>
</gene>
<feature type="region of interest" description="Disordered" evidence="1">
    <location>
        <begin position="635"/>
        <end position="883"/>
    </location>
</feature>
<feature type="compositionally biased region" description="Low complexity" evidence="1">
    <location>
        <begin position="635"/>
        <end position="654"/>
    </location>
</feature>
<feature type="region of interest" description="Disordered" evidence="1">
    <location>
        <begin position="559"/>
        <end position="619"/>
    </location>
</feature>
<sequence>MVLAPRRRHGTRLLFMSLAALITCLALLPSTTLASSNTNPKHDNIFLHVSPEEGHRVLISIIYTSFWLGALGWDVFSTIHFDYRVLKETNYRSAFSIFNSLAYFISRYVTFTWVLRVLLDGITMSDDCASRFQVSAAMYSISVCGTYFVFLLRTVNLWRMDYRAVVPLMISMTIMIGLCAPLPYVSKPIILQGGPYCNYRVGSHLSYGVLASCALFDIINFTLLYLKLVKSGQGLRGLLRSLAPMTKAAYDHEEVARMLLQKTFIFIAAQFGILISLAILYATTTEQNFQLMQVAAFQAVSTMICGRIFRKAWKLTREQSPANIALPPDYSPDWARVVERDASVAGGAQGSEGLGGIDGTPVLVKKESKSLRDDASYIEGEINYSIKESKSSILPRTQDRNGSIAHSHMSRRSMADDSSQRSQPQSQSGVAIEMGDVPMPAASATAASASPLAVPSKKIGGIGRNSRDKRRAVTSHGASSSSSPDIGGSSSRQRPSTSYTPTISAPVQIISPGADANSSSAFISSKGDGTTPYSTTPRNGSSVKASVSSQTLTPAIAALASPSRQAGKSSSRANVGEMQTAGRPRSSSSVVSSTSSSSFPPTAITADQQPRRGSATPLRTTFVASPPMTAASTLAPATLTVGPSSSSKKTVTPTLSRRPSAVDAEQSAGSPDPLDAFRSAVHADEARHASGSSGLDVGGRPTTSRGGPVAPFGSRERTRSHSTDKTVTGVSVGSAVAARPSSSVRPVSPARPGTSHGPASAAPAGSFVRLRAPPPSTAAAGASGSVSSSQRPGTASDAPTSKPPPFASTTPLSAPVSPKSSSHAPLPVNASATAEPPASASSAIDEAYRELEEMASLSRTNSIATTSAHTATTVDTSEGGGHD</sequence>
<feature type="compositionally biased region" description="Low complexity" evidence="1">
    <location>
        <begin position="777"/>
        <end position="789"/>
    </location>
</feature>
<reference evidence="4 5" key="1">
    <citation type="journal article" date="2018" name="Mol. Biol. Evol.">
        <title>Broad Genomic Sampling Reveals a Smut Pathogenic Ancestry of the Fungal Clade Ustilaginomycotina.</title>
        <authorList>
            <person name="Kijpornyongpan T."/>
            <person name="Mondo S.J."/>
            <person name="Barry K."/>
            <person name="Sandor L."/>
            <person name="Lee J."/>
            <person name="Lipzen A."/>
            <person name="Pangilinan J."/>
            <person name="LaButti K."/>
            <person name="Hainaut M."/>
            <person name="Henrissat B."/>
            <person name="Grigoriev I.V."/>
            <person name="Spatafora J.W."/>
            <person name="Aime M.C."/>
        </authorList>
    </citation>
    <scope>NUCLEOTIDE SEQUENCE [LARGE SCALE GENOMIC DNA]</scope>
    <source>
        <strain evidence="4 5">MCA 5214</strain>
    </source>
</reference>
<keyword evidence="5" id="KW-1185">Reference proteome</keyword>
<feature type="chain" id="PRO_5016456283" evidence="3">
    <location>
        <begin position="35"/>
        <end position="883"/>
    </location>
</feature>
<feature type="transmembrane region" description="Helical" evidence="2">
    <location>
        <begin position="58"/>
        <end position="76"/>
    </location>
</feature>
<keyword evidence="3" id="KW-0732">Signal</keyword>
<keyword evidence="2" id="KW-0472">Membrane</keyword>
<keyword evidence="2" id="KW-0812">Transmembrane</keyword>
<feature type="compositionally biased region" description="Low complexity" evidence="1">
    <location>
        <begin position="860"/>
        <end position="877"/>
    </location>
</feature>
<feature type="compositionally biased region" description="Polar residues" evidence="1">
    <location>
        <begin position="790"/>
        <end position="799"/>
    </location>
</feature>
<feature type="transmembrane region" description="Helical" evidence="2">
    <location>
        <begin position="131"/>
        <end position="152"/>
    </location>
</feature>
<protein>
    <submittedName>
        <fullName evidence="4">Uncharacterized protein</fullName>
    </submittedName>
</protein>
<evidence type="ECO:0000256" key="3">
    <source>
        <dbReference type="SAM" id="SignalP"/>
    </source>
</evidence>
<feature type="transmembrane region" description="Helical" evidence="2">
    <location>
        <begin position="97"/>
        <end position="119"/>
    </location>
</feature>
<evidence type="ECO:0000313" key="4">
    <source>
        <dbReference type="EMBL" id="PWN29508.1"/>
    </source>
</evidence>
<feature type="compositionally biased region" description="Polar residues" evidence="1">
    <location>
        <begin position="492"/>
        <end position="505"/>
    </location>
</feature>
<proteinExistence type="predicted"/>
<evidence type="ECO:0000313" key="5">
    <source>
        <dbReference type="Proteomes" id="UP000245884"/>
    </source>
</evidence>
<evidence type="ECO:0000256" key="1">
    <source>
        <dbReference type="SAM" id="MobiDB-lite"/>
    </source>
</evidence>
<feature type="compositionally biased region" description="Polar residues" evidence="1">
    <location>
        <begin position="516"/>
        <end position="547"/>
    </location>
</feature>
<feature type="transmembrane region" description="Helical" evidence="2">
    <location>
        <begin position="264"/>
        <end position="283"/>
    </location>
</feature>
<feature type="compositionally biased region" description="Low complexity" evidence="1">
    <location>
        <begin position="475"/>
        <end position="491"/>
    </location>
</feature>
<feature type="compositionally biased region" description="Low complexity" evidence="1">
    <location>
        <begin position="586"/>
        <end position="598"/>
    </location>
</feature>
<feature type="compositionally biased region" description="Polar residues" evidence="1">
    <location>
        <begin position="807"/>
        <end position="823"/>
    </location>
</feature>
<feature type="signal peptide" evidence="3">
    <location>
        <begin position="1"/>
        <end position="34"/>
    </location>
</feature>
<dbReference type="RefSeq" id="XP_025364120.1">
    <property type="nucleotide sequence ID" value="XM_025503231.1"/>
</dbReference>
<evidence type="ECO:0000256" key="2">
    <source>
        <dbReference type="SAM" id="Phobius"/>
    </source>
</evidence>
<keyword evidence="2" id="KW-1133">Transmembrane helix</keyword>
<feature type="compositionally biased region" description="Low complexity" evidence="1">
    <location>
        <begin position="442"/>
        <end position="456"/>
    </location>
</feature>
<feature type="compositionally biased region" description="Low complexity" evidence="1">
    <location>
        <begin position="729"/>
        <end position="766"/>
    </location>
</feature>
<dbReference type="Proteomes" id="UP000245884">
    <property type="component" value="Unassembled WGS sequence"/>
</dbReference>
<dbReference type="EMBL" id="KZ819663">
    <property type="protein sequence ID" value="PWN29508.1"/>
    <property type="molecule type" value="Genomic_DNA"/>
</dbReference>
<accession>A0A316UXK5</accession>
<feature type="compositionally biased region" description="Low complexity" evidence="1">
    <location>
        <begin position="830"/>
        <end position="843"/>
    </location>
</feature>
<feature type="transmembrane region" description="Helical" evidence="2">
    <location>
        <begin position="205"/>
        <end position="226"/>
    </location>
</feature>
<organism evidence="4 5">
    <name type="scientific">Jaminaea rosea</name>
    <dbReference type="NCBI Taxonomy" id="1569628"/>
    <lineage>
        <taxon>Eukaryota</taxon>
        <taxon>Fungi</taxon>
        <taxon>Dikarya</taxon>
        <taxon>Basidiomycota</taxon>
        <taxon>Ustilaginomycotina</taxon>
        <taxon>Exobasidiomycetes</taxon>
        <taxon>Microstromatales</taxon>
        <taxon>Microstromatales incertae sedis</taxon>
        <taxon>Jaminaea</taxon>
    </lineage>
</organism>
<dbReference type="GeneID" id="37025054"/>
<feature type="region of interest" description="Disordered" evidence="1">
    <location>
        <begin position="391"/>
        <end position="429"/>
    </location>
</feature>
<feature type="transmembrane region" description="Helical" evidence="2">
    <location>
        <begin position="164"/>
        <end position="185"/>
    </location>
</feature>
<feature type="compositionally biased region" description="Polar residues" evidence="1">
    <location>
        <begin position="562"/>
        <end position="573"/>
    </location>
</feature>
<dbReference type="AlphaFoldDB" id="A0A316UXK5"/>
<feature type="region of interest" description="Disordered" evidence="1">
    <location>
        <begin position="442"/>
        <end position="547"/>
    </location>
</feature>
<dbReference type="STRING" id="1569628.A0A316UXK5"/>